<dbReference type="EMBL" id="LXSG01000032">
    <property type="protein sequence ID" value="OAM18895.1"/>
    <property type="molecule type" value="Genomic_DNA"/>
</dbReference>
<reference evidence="4" key="1">
    <citation type="submission" date="2016-05" db="EMBL/GenBank/DDBJ databases">
        <title>Draft genome of Corynebacterium afermentans subsp. afermentans LCDC 88199T.</title>
        <authorList>
            <person name="Bernier A.-M."/>
            <person name="Bernard K."/>
        </authorList>
    </citation>
    <scope>NUCLEOTIDE SEQUENCE [LARGE SCALE GENOMIC DNA]</scope>
    <source>
        <strain evidence="4">NML04-0072</strain>
    </source>
</reference>
<evidence type="ECO:0000313" key="3">
    <source>
        <dbReference type="EMBL" id="OAM18895.1"/>
    </source>
</evidence>
<organism evidence="3 4">
    <name type="scientific">Eikenella corrodens</name>
    <dbReference type="NCBI Taxonomy" id="539"/>
    <lineage>
        <taxon>Bacteria</taxon>
        <taxon>Pseudomonadati</taxon>
        <taxon>Pseudomonadota</taxon>
        <taxon>Betaproteobacteria</taxon>
        <taxon>Neisseriales</taxon>
        <taxon>Neisseriaceae</taxon>
        <taxon>Eikenella</taxon>
    </lineage>
</organism>
<protein>
    <recommendedName>
        <fullName evidence="2">ACP-like domain-containing protein</fullName>
    </recommendedName>
</protein>
<keyword evidence="1" id="KW-0732">Signal</keyword>
<proteinExistence type="predicted"/>
<dbReference type="Proteomes" id="UP000077589">
    <property type="component" value="Unassembled WGS sequence"/>
</dbReference>
<name>A0A1A9RIH1_EIKCO</name>
<dbReference type="InterPro" id="IPR056025">
    <property type="entry name" value="ACP_dom"/>
</dbReference>
<evidence type="ECO:0000313" key="4">
    <source>
        <dbReference type="Proteomes" id="UP000077589"/>
    </source>
</evidence>
<gene>
    <name evidence="3" type="ORF">A7P90_05715</name>
</gene>
<dbReference type="AlphaFoldDB" id="A0A1A9RIH1"/>
<evidence type="ECO:0000259" key="2">
    <source>
        <dbReference type="Pfam" id="PF24574"/>
    </source>
</evidence>
<comment type="caution">
    <text evidence="3">The sequence shown here is derived from an EMBL/GenBank/DDBJ whole genome shotgun (WGS) entry which is preliminary data.</text>
</comment>
<sequence>MRLENANYIPTAFQHEGSLKMKFWQSTALAALAVGIAAPAFAAGGTVSYVCQQGKQVDVSYQFNSRGKPVSARARLNGSNRNMAFDARRSDSTGTAFKDRAGYNLTGPALTARNYRTEEGISILSPRSEFLYKDCNPRQNEPARQAPPAAARSGSVAYVCQQGRRVNVNYHFNSAGVPTSAELRVNNRNLRLPYNLSASDNVDTVFSANGYRLTTNAMDSANYRSQDIIVSAPNGQMLYKDCSPAR</sequence>
<dbReference type="CDD" id="cd21836">
    <property type="entry name" value="adhesin_CP"/>
    <property type="match status" value="2"/>
</dbReference>
<feature type="chain" id="PRO_5008395828" description="ACP-like domain-containing protein" evidence="1">
    <location>
        <begin position="43"/>
        <end position="246"/>
    </location>
</feature>
<feature type="signal peptide" evidence="1">
    <location>
        <begin position="1"/>
        <end position="42"/>
    </location>
</feature>
<feature type="domain" description="ACP-like" evidence="2">
    <location>
        <begin position="152"/>
        <end position="244"/>
    </location>
</feature>
<dbReference type="Pfam" id="PF24574">
    <property type="entry name" value="Nm-ACP"/>
    <property type="match status" value="2"/>
</dbReference>
<evidence type="ECO:0000256" key="1">
    <source>
        <dbReference type="SAM" id="SignalP"/>
    </source>
</evidence>
<feature type="domain" description="ACP-like" evidence="2">
    <location>
        <begin position="44"/>
        <end position="137"/>
    </location>
</feature>
<accession>A0A1A9RIH1</accession>